<dbReference type="Pfam" id="PF01476">
    <property type="entry name" value="LysM"/>
    <property type="match status" value="1"/>
</dbReference>
<evidence type="ECO:0000259" key="6">
    <source>
        <dbReference type="PROSITE" id="PS51782"/>
    </source>
</evidence>
<feature type="signal peptide" evidence="5">
    <location>
        <begin position="1"/>
        <end position="20"/>
    </location>
</feature>
<comment type="similarity">
    <text evidence="3">Belongs to the secreted LysM effector family.</text>
</comment>
<evidence type="ECO:0000256" key="1">
    <source>
        <dbReference type="ARBA" id="ARBA00022669"/>
    </source>
</evidence>
<dbReference type="GO" id="GO:0008061">
    <property type="term" value="F:chitin binding"/>
    <property type="evidence" value="ECO:0007669"/>
    <property type="project" value="UniProtKB-KW"/>
</dbReference>
<dbReference type="SMR" id="A0A0A1UP10"/>
<dbReference type="Proteomes" id="UP000030151">
    <property type="component" value="Unassembled WGS sequence"/>
</dbReference>
<feature type="chain" id="PRO_5001980721" evidence="5">
    <location>
        <begin position="21"/>
        <end position="125"/>
    </location>
</feature>
<dbReference type="PANTHER" id="PTHR34997:SF1">
    <property type="entry name" value="PEPTIDOGLYCAN-BINDING LYSIN DOMAIN"/>
    <property type="match status" value="1"/>
</dbReference>
<comment type="caution">
    <text evidence="7">The sequence shown here is derived from an EMBL/GenBank/DDBJ whole genome shotgun (WGS) entry which is preliminary data.</text>
</comment>
<dbReference type="InterPro" id="IPR052210">
    <property type="entry name" value="LysM1-like"/>
</dbReference>
<proteinExistence type="inferred from homology"/>
<dbReference type="HOGENOM" id="CLU_1993144_0_0_1"/>
<dbReference type="Gene3D" id="3.10.350.10">
    <property type="entry name" value="LysM domain"/>
    <property type="match status" value="1"/>
</dbReference>
<dbReference type="PANTHER" id="PTHR34997">
    <property type="entry name" value="AM15"/>
    <property type="match status" value="1"/>
</dbReference>
<dbReference type="eggNOG" id="ENOG502T52W">
    <property type="taxonomic scope" value="Eukaryota"/>
</dbReference>
<dbReference type="AlphaFoldDB" id="A0A0A1UP10"/>
<evidence type="ECO:0000256" key="4">
    <source>
        <dbReference type="SAM" id="MobiDB-lite"/>
    </source>
</evidence>
<protein>
    <submittedName>
        <fullName evidence="7">LysM domain protein</fullName>
    </submittedName>
</protein>
<dbReference type="InterPro" id="IPR036779">
    <property type="entry name" value="LysM_dom_sf"/>
</dbReference>
<dbReference type="OrthoDB" id="4938478at2759"/>
<dbReference type="CDD" id="cd00118">
    <property type="entry name" value="LysM"/>
    <property type="match status" value="1"/>
</dbReference>
<dbReference type="PROSITE" id="PS51782">
    <property type="entry name" value="LYSM"/>
    <property type="match status" value="1"/>
</dbReference>
<feature type="domain" description="LysM" evidence="6">
    <location>
        <begin position="74"/>
        <end position="120"/>
    </location>
</feature>
<reference evidence="7 8" key="1">
    <citation type="submission" date="2014-02" db="EMBL/GenBank/DDBJ databases">
        <title>The genome sequence of the entomopathogenic fungus Metarhizium robertsii ARSEF 2575.</title>
        <authorList>
            <person name="Giuliano Garisto Donzelli B."/>
            <person name="Roe B.A."/>
            <person name="Macmil S.L."/>
            <person name="Krasnoff S.B."/>
            <person name="Gibson D.M."/>
        </authorList>
    </citation>
    <scope>NUCLEOTIDE SEQUENCE [LARGE SCALE GENOMIC DNA]</scope>
    <source>
        <strain evidence="7 8">ARSEF 2575</strain>
    </source>
</reference>
<keyword evidence="1" id="KW-0147">Chitin-binding</keyword>
<accession>A0A0A1UP10</accession>
<organism evidence="7 8">
    <name type="scientific">Metarhizium robertsii</name>
    <dbReference type="NCBI Taxonomy" id="568076"/>
    <lineage>
        <taxon>Eukaryota</taxon>
        <taxon>Fungi</taxon>
        <taxon>Dikarya</taxon>
        <taxon>Ascomycota</taxon>
        <taxon>Pezizomycotina</taxon>
        <taxon>Sordariomycetes</taxon>
        <taxon>Hypocreomycetidae</taxon>
        <taxon>Hypocreales</taxon>
        <taxon>Clavicipitaceae</taxon>
        <taxon>Metarhizium</taxon>
    </lineage>
</organism>
<evidence type="ECO:0000256" key="2">
    <source>
        <dbReference type="ARBA" id="ARBA00023026"/>
    </source>
</evidence>
<evidence type="ECO:0000256" key="5">
    <source>
        <dbReference type="SAM" id="SignalP"/>
    </source>
</evidence>
<gene>
    <name evidence="7" type="ORF">X797_009637</name>
</gene>
<keyword evidence="5" id="KW-0732">Signal</keyword>
<dbReference type="EMBL" id="JELW01000039">
    <property type="protein sequence ID" value="EXU97186.1"/>
    <property type="molecule type" value="Genomic_DNA"/>
</dbReference>
<dbReference type="SUPFAM" id="SSF54106">
    <property type="entry name" value="LysM domain"/>
    <property type="match status" value="1"/>
</dbReference>
<name>A0A0A1UP10_9HYPO</name>
<evidence type="ECO:0000313" key="7">
    <source>
        <dbReference type="EMBL" id="EXU97186.1"/>
    </source>
</evidence>
<evidence type="ECO:0000313" key="8">
    <source>
        <dbReference type="Proteomes" id="UP000030151"/>
    </source>
</evidence>
<sequence>MLGFAKTLLLATQLAYFASASPTLNNNNKLTSKWPVCIPPPTQVSTKRTPTEKRDASVETPLPTQPGMVGNCNKFCWIENGDNCEQIAESNDITTKQFIQWNKGAGPNCLTLWAKTYGCVGVTDS</sequence>
<feature type="region of interest" description="Disordered" evidence="4">
    <location>
        <begin position="41"/>
        <end position="63"/>
    </location>
</feature>
<keyword evidence="2" id="KW-0843">Virulence</keyword>
<evidence type="ECO:0000256" key="3">
    <source>
        <dbReference type="ARBA" id="ARBA00044955"/>
    </source>
</evidence>
<dbReference type="InterPro" id="IPR018392">
    <property type="entry name" value="LysM"/>
</dbReference>